<dbReference type="AlphaFoldDB" id="X6M3A5"/>
<organism evidence="1 2">
    <name type="scientific">Reticulomyxa filosa</name>
    <dbReference type="NCBI Taxonomy" id="46433"/>
    <lineage>
        <taxon>Eukaryota</taxon>
        <taxon>Sar</taxon>
        <taxon>Rhizaria</taxon>
        <taxon>Retaria</taxon>
        <taxon>Foraminifera</taxon>
        <taxon>Monothalamids</taxon>
        <taxon>Reticulomyxidae</taxon>
        <taxon>Reticulomyxa</taxon>
    </lineage>
</organism>
<keyword evidence="2" id="KW-1185">Reference proteome</keyword>
<comment type="caution">
    <text evidence="1">The sequence shown here is derived from an EMBL/GenBank/DDBJ whole genome shotgun (WGS) entry which is preliminary data.</text>
</comment>
<evidence type="ECO:0000313" key="1">
    <source>
        <dbReference type="EMBL" id="ETO07947.1"/>
    </source>
</evidence>
<accession>X6M3A5</accession>
<protein>
    <submittedName>
        <fullName evidence="1">Uncharacterized protein</fullName>
    </submittedName>
</protein>
<evidence type="ECO:0000313" key="2">
    <source>
        <dbReference type="Proteomes" id="UP000023152"/>
    </source>
</evidence>
<reference evidence="1 2" key="1">
    <citation type="journal article" date="2013" name="Curr. Biol.">
        <title>The Genome of the Foraminiferan Reticulomyxa filosa.</title>
        <authorList>
            <person name="Glockner G."/>
            <person name="Hulsmann N."/>
            <person name="Schleicher M."/>
            <person name="Noegel A.A."/>
            <person name="Eichinger L."/>
            <person name="Gallinger C."/>
            <person name="Pawlowski J."/>
            <person name="Sierra R."/>
            <person name="Euteneuer U."/>
            <person name="Pillet L."/>
            <person name="Moustafa A."/>
            <person name="Platzer M."/>
            <person name="Groth M."/>
            <person name="Szafranski K."/>
            <person name="Schliwa M."/>
        </authorList>
    </citation>
    <scope>NUCLEOTIDE SEQUENCE [LARGE SCALE GENOMIC DNA]</scope>
</reference>
<gene>
    <name evidence="1" type="ORF">RFI_29443</name>
</gene>
<dbReference type="EMBL" id="ASPP01025526">
    <property type="protein sequence ID" value="ETO07947.1"/>
    <property type="molecule type" value="Genomic_DNA"/>
</dbReference>
<feature type="non-terminal residue" evidence="1">
    <location>
        <position position="1"/>
    </location>
</feature>
<proteinExistence type="predicted"/>
<sequence length="177" mass="21593">KNKVKSHQIKKKIENYNFIKKKDFEYLFCFLSLRMRYEEMIEKNKNEFQQVQKQQRNKLYNVNYTILYFLNEKLNKLLEAAFLCTIIIFSKFTKCIINSLESDKQESLVFCHLHEEIIVNSNQKIIYFCIKNDHKNKWTQSFFNAILNAIRNKVQHYFHFIKANKLQQYPKNEANDK</sequence>
<name>X6M3A5_RETFI</name>
<dbReference type="Proteomes" id="UP000023152">
    <property type="component" value="Unassembled WGS sequence"/>
</dbReference>